<feature type="non-terminal residue" evidence="2">
    <location>
        <position position="55"/>
    </location>
</feature>
<reference evidence="2 3" key="1">
    <citation type="journal article" date="2018" name="Front. Plant Sci.">
        <title>Red Clover (Trifolium pratense) and Zigzag Clover (T. medium) - A Picture of Genomic Similarities and Differences.</title>
        <authorList>
            <person name="Dluhosova J."/>
            <person name="Istvanek J."/>
            <person name="Nedelnik J."/>
            <person name="Repkova J."/>
        </authorList>
    </citation>
    <scope>NUCLEOTIDE SEQUENCE [LARGE SCALE GENOMIC DNA]</scope>
    <source>
        <strain evidence="3">cv. 10/8</strain>
        <tissue evidence="2">Leaf</tissue>
    </source>
</reference>
<organism evidence="2 3">
    <name type="scientific">Trifolium medium</name>
    <dbReference type="NCBI Taxonomy" id="97028"/>
    <lineage>
        <taxon>Eukaryota</taxon>
        <taxon>Viridiplantae</taxon>
        <taxon>Streptophyta</taxon>
        <taxon>Embryophyta</taxon>
        <taxon>Tracheophyta</taxon>
        <taxon>Spermatophyta</taxon>
        <taxon>Magnoliopsida</taxon>
        <taxon>eudicotyledons</taxon>
        <taxon>Gunneridae</taxon>
        <taxon>Pentapetalae</taxon>
        <taxon>rosids</taxon>
        <taxon>fabids</taxon>
        <taxon>Fabales</taxon>
        <taxon>Fabaceae</taxon>
        <taxon>Papilionoideae</taxon>
        <taxon>50 kb inversion clade</taxon>
        <taxon>NPAAA clade</taxon>
        <taxon>Hologalegina</taxon>
        <taxon>IRL clade</taxon>
        <taxon>Trifolieae</taxon>
        <taxon>Trifolium</taxon>
    </lineage>
</organism>
<proteinExistence type="predicted"/>
<feature type="compositionally biased region" description="Polar residues" evidence="1">
    <location>
        <begin position="1"/>
        <end position="16"/>
    </location>
</feature>
<keyword evidence="3" id="KW-1185">Reference proteome</keyword>
<evidence type="ECO:0000313" key="2">
    <source>
        <dbReference type="EMBL" id="MCI68957.1"/>
    </source>
</evidence>
<dbReference type="Proteomes" id="UP000265520">
    <property type="component" value="Unassembled WGS sequence"/>
</dbReference>
<dbReference type="EMBL" id="LXQA010746432">
    <property type="protein sequence ID" value="MCI68957.1"/>
    <property type="molecule type" value="Genomic_DNA"/>
</dbReference>
<sequence>MRNKNELQIQTKQNGDGDNFHAGGKRHGLKDDAAEEAHAPSRSDRISTSERQCLD</sequence>
<accession>A0A392U800</accession>
<feature type="region of interest" description="Disordered" evidence="1">
    <location>
        <begin position="1"/>
        <end position="55"/>
    </location>
</feature>
<evidence type="ECO:0000256" key="1">
    <source>
        <dbReference type="SAM" id="MobiDB-lite"/>
    </source>
</evidence>
<protein>
    <submittedName>
        <fullName evidence="2">Uncharacterized protein</fullName>
    </submittedName>
</protein>
<evidence type="ECO:0000313" key="3">
    <source>
        <dbReference type="Proteomes" id="UP000265520"/>
    </source>
</evidence>
<dbReference type="AlphaFoldDB" id="A0A392U800"/>
<feature type="compositionally biased region" description="Basic and acidic residues" evidence="1">
    <location>
        <begin position="29"/>
        <end position="55"/>
    </location>
</feature>
<name>A0A392U800_9FABA</name>
<comment type="caution">
    <text evidence="2">The sequence shown here is derived from an EMBL/GenBank/DDBJ whole genome shotgun (WGS) entry which is preliminary data.</text>
</comment>